<name>A0A9P3G476_9APHY</name>
<sequence length="69" mass="8022">MPPRSKKVRVSIANLQKARKFRQRQRQPDRNEAEVTKKTPEQKAHEAQTLWQTFEDITAATWASRSTSA</sequence>
<feature type="compositionally biased region" description="Basic and acidic residues" evidence="1">
    <location>
        <begin position="26"/>
        <end position="46"/>
    </location>
</feature>
<keyword evidence="3" id="KW-1185">Reference proteome</keyword>
<protein>
    <submittedName>
        <fullName evidence="2">Uncharacterized protein</fullName>
    </submittedName>
</protein>
<evidence type="ECO:0000313" key="2">
    <source>
        <dbReference type="EMBL" id="GJE87931.1"/>
    </source>
</evidence>
<organism evidence="2 3">
    <name type="scientific">Phanerochaete sordida</name>
    <dbReference type="NCBI Taxonomy" id="48140"/>
    <lineage>
        <taxon>Eukaryota</taxon>
        <taxon>Fungi</taxon>
        <taxon>Dikarya</taxon>
        <taxon>Basidiomycota</taxon>
        <taxon>Agaricomycotina</taxon>
        <taxon>Agaricomycetes</taxon>
        <taxon>Polyporales</taxon>
        <taxon>Phanerochaetaceae</taxon>
        <taxon>Phanerochaete</taxon>
    </lineage>
</organism>
<accession>A0A9P3G476</accession>
<feature type="region of interest" description="Disordered" evidence="1">
    <location>
        <begin position="1"/>
        <end position="46"/>
    </location>
</feature>
<proteinExistence type="predicted"/>
<evidence type="ECO:0000313" key="3">
    <source>
        <dbReference type="Proteomes" id="UP000703269"/>
    </source>
</evidence>
<reference evidence="2 3" key="1">
    <citation type="submission" date="2021-08" db="EMBL/GenBank/DDBJ databases">
        <title>Draft Genome Sequence of Phanerochaete sordida strain YK-624.</title>
        <authorList>
            <person name="Mori T."/>
            <person name="Dohra H."/>
            <person name="Suzuki T."/>
            <person name="Kawagishi H."/>
            <person name="Hirai H."/>
        </authorList>
    </citation>
    <scope>NUCLEOTIDE SEQUENCE [LARGE SCALE GENOMIC DNA]</scope>
    <source>
        <strain evidence="2 3">YK-624</strain>
    </source>
</reference>
<comment type="caution">
    <text evidence="2">The sequence shown here is derived from an EMBL/GenBank/DDBJ whole genome shotgun (WGS) entry which is preliminary data.</text>
</comment>
<dbReference type="AlphaFoldDB" id="A0A9P3G476"/>
<evidence type="ECO:0000256" key="1">
    <source>
        <dbReference type="SAM" id="MobiDB-lite"/>
    </source>
</evidence>
<gene>
    <name evidence="2" type="ORF">PsYK624_040140</name>
</gene>
<dbReference type="Proteomes" id="UP000703269">
    <property type="component" value="Unassembled WGS sequence"/>
</dbReference>
<dbReference type="EMBL" id="BPQB01000008">
    <property type="protein sequence ID" value="GJE87931.1"/>
    <property type="molecule type" value="Genomic_DNA"/>
</dbReference>